<dbReference type="Pfam" id="PF08263">
    <property type="entry name" value="LRRNT_2"/>
    <property type="match status" value="1"/>
</dbReference>
<feature type="compositionally biased region" description="Gly residues" evidence="4">
    <location>
        <begin position="1"/>
        <end position="12"/>
    </location>
</feature>
<protein>
    <recommendedName>
        <fullName evidence="5">Leucine-rich repeat-containing N-terminal plant-type domain-containing protein</fullName>
    </recommendedName>
</protein>
<dbReference type="InterPro" id="IPR013210">
    <property type="entry name" value="LRR_N_plant-typ"/>
</dbReference>
<reference evidence="6" key="1">
    <citation type="submission" date="2022-07" db="EMBL/GenBank/DDBJ databases">
        <authorList>
            <person name="Macas J."/>
            <person name="Novak P."/>
            <person name="Neumann P."/>
        </authorList>
    </citation>
    <scope>NUCLEOTIDE SEQUENCE</scope>
</reference>
<keyword evidence="2" id="KW-0732">Signal</keyword>
<evidence type="ECO:0000256" key="2">
    <source>
        <dbReference type="ARBA" id="ARBA00022729"/>
    </source>
</evidence>
<evidence type="ECO:0000313" key="6">
    <source>
        <dbReference type="EMBL" id="CAH9084731.1"/>
    </source>
</evidence>
<keyword evidence="1" id="KW-0433">Leucine-rich repeat</keyword>
<dbReference type="InterPro" id="IPR001611">
    <property type="entry name" value="Leu-rich_rpt"/>
</dbReference>
<evidence type="ECO:0000256" key="1">
    <source>
        <dbReference type="ARBA" id="ARBA00022614"/>
    </source>
</evidence>
<name>A0AAV0CX87_9ASTE</name>
<dbReference type="PANTHER" id="PTHR47988">
    <property type="entry name" value="SOMATIC EMBRYOGENESIS RECEPTOR KINASE 1"/>
    <property type="match status" value="1"/>
</dbReference>
<dbReference type="SUPFAM" id="SSF52058">
    <property type="entry name" value="L domain-like"/>
    <property type="match status" value="1"/>
</dbReference>
<feature type="domain" description="Leucine-rich repeat-containing N-terminal plant-type" evidence="5">
    <location>
        <begin position="50"/>
        <end position="86"/>
    </location>
</feature>
<gene>
    <name evidence="6" type="ORF">CEPIT_LOCUS8980</name>
</gene>
<dbReference type="EMBL" id="CAMAPF010000047">
    <property type="protein sequence ID" value="CAH9084731.1"/>
    <property type="molecule type" value="Genomic_DNA"/>
</dbReference>
<dbReference type="InterPro" id="IPR032675">
    <property type="entry name" value="LRR_dom_sf"/>
</dbReference>
<evidence type="ECO:0000256" key="4">
    <source>
        <dbReference type="SAM" id="MobiDB-lite"/>
    </source>
</evidence>
<feature type="region of interest" description="Disordered" evidence="4">
    <location>
        <begin position="1"/>
        <end position="24"/>
    </location>
</feature>
<proteinExistence type="predicted"/>
<accession>A0AAV0CX87</accession>
<sequence length="166" mass="17650">MGGDVGYYGGGDASTSSRQSLSEDERRTFGGVSKIAELGGCGGHGCAAGGDALSALKKKLDDPTNVLQSWDDTLVNPCTWFHVTCNKEDQVTRIDLGNAGLSGQLVPELGNLSSLQYLELYQNNISGTIPETLGNVRSLVSLDLYLNNLNGNIPETLGNLKNLRFL</sequence>
<keyword evidence="7" id="KW-1185">Reference proteome</keyword>
<evidence type="ECO:0000256" key="3">
    <source>
        <dbReference type="ARBA" id="ARBA00022737"/>
    </source>
</evidence>
<organism evidence="6 7">
    <name type="scientific">Cuscuta epithymum</name>
    <dbReference type="NCBI Taxonomy" id="186058"/>
    <lineage>
        <taxon>Eukaryota</taxon>
        <taxon>Viridiplantae</taxon>
        <taxon>Streptophyta</taxon>
        <taxon>Embryophyta</taxon>
        <taxon>Tracheophyta</taxon>
        <taxon>Spermatophyta</taxon>
        <taxon>Magnoliopsida</taxon>
        <taxon>eudicotyledons</taxon>
        <taxon>Gunneridae</taxon>
        <taxon>Pentapetalae</taxon>
        <taxon>asterids</taxon>
        <taxon>lamiids</taxon>
        <taxon>Solanales</taxon>
        <taxon>Convolvulaceae</taxon>
        <taxon>Cuscuteae</taxon>
        <taxon>Cuscuta</taxon>
        <taxon>Cuscuta subgen. Cuscuta</taxon>
    </lineage>
</organism>
<evidence type="ECO:0000313" key="7">
    <source>
        <dbReference type="Proteomes" id="UP001152523"/>
    </source>
</evidence>
<dbReference type="AlphaFoldDB" id="A0AAV0CX87"/>
<comment type="caution">
    <text evidence="6">The sequence shown here is derived from an EMBL/GenBank/DDBJ whole genome shotgun (WGS) entry which is preliminary data.</text>
</comment>
<dbReference type="Pfam" id="PF00560">
    <property type="entry name" value="LRR_1"/>
    <property type="match status" value="2"/>
</dbReference>
<dbReference type="Proteomes" id="UP001152523">
    <property type="component" value="Unassembled WGS sequence"/>
</dbReference>
<dbReference type="Gene3D" id="3.80.10.10">
    <property type="entry name" value="Ribonuclease Inhibitor"/>
    <property type="match status" value="1"/>
</dbReference>
<evidence type="ECO:0000259" key="5">
    <source>
        <dbReference type="Pfam" id="PF08263"/>
    </source>
</evidence>
<keyword evidence="3" id="KW-0677">Repeat</keyword>
<dbReference type="FunFam" id="3.80.10.10:FF:000024">
    <property type="entry name" value="Somatic embryogenesis receptor kinase 1"/>
    <property type="match status" value="1"/>
</dbReference>